<sequence length="164" mass="18021">MQCLDLDGVLLNDPLLAQAGSNLFEVIRSNSSLPADMRELIILRVVVLTNATYAWLQHEPVARMAGLTTEQLLVVRLAPPFFPEQGFNFTSILGSDLVAAMIFTDWITKNVYVPDNVFDGLRPFLNDSQLVEAVSTAASYNLGCRQMVALNVDAQMDVPVPIPV</sequence>
<dbReference type="AlphaFoldDB" id="A0A8H6TZP6"/>
<feature type="domain" description="Carboxymuconolactone decarboxylase-like" evidence="1">
    <location>
        <begin position="18"/>
        <end position="73"/>
    </location>
</feature>
<dbReference type="Proteomes" id="UP000623467">
    <property type="component" value="Unassembled WGS sequence"/>
</dbReference>
<protein>
    <submittedName>
        <fullName evidence="2">4-carboxymuconolactone decarboxylase</fullName>
    </submittedName>
</protein>
<dbReference type="GO" id="GO:0051920">
    <property type="term" value="F:peroxiredoxin activity"/>
    <property type="evidence" value="ECO:0007669"/>
    <property type="project" value="InterPro"/>
</dbReference>
<name>A0A8H6TZP6_9AGAR</name>
<dbReference type="PANTHER" id="PTHR34846">
    <property type="entry name" value="4-CARBOXYMUCONOLACTONE DECARBOXYLASE FAMILY PROTEIN (AFU_ORTHOLOGUE AFUA_6G11590)"/>
    <property type="match status" value="1"/>
</dbReference>
<dbReference type="InterPro" id="IPR029032">
    <property type="entry name" value="AhpD-like"/>
</dbReference>
<evidence type="ECO:0000313" key="3">
    <source>
        <dbReference type="Proteomes" id="UP000623467"/>
    </source>
</evidence>
<evidence type="ECO:0000313" key="2">
    <source>
        <dbReference type="EMBL" id="KAF7328453.1"/>
    </source>
</evidence>
<keyword evidence="3" id="KW-1185">Reference proteome</keyword>
<dbReference type="Gene3D" id="1.20.1290.10">
    <property type="entry name" value="AhpD-like"/>
    <property type="match status" value="1"/>
</dbReference>
<gene>
    <name evidence="2" type="ORF">MSAN_02481800</name>
</gene>
<dbReference type="Pfam" id="PF02627">
    <property type="entry name" value="CMD"/>
    <property type="match status" value="1"/>
</dbReference>
<accession>A0A8H6TZP6</accession>
<proteinExistence type="predicted"/>
<dbReference type="SUPFAM" id="SSF69118">
    <property type="entry name" value="AhpD-like"/>
    <property type="match status" value="1"/>
</dbReference>
<dbReference type="InterPro" id="IPR003779">
    <property type="entry name" value="CMD-like"/>
</dbReference>
<dbReference type="EMBL" id="JACAZH010000078">
    <property type="protein sequence ID" value="KAF7328453.1"/>
    <property type="molecule type" value="Genomic_DNA"/>
</dbReference>
<organism evidence="2 3">
    <name type="scientific">Mycena sanguinolenta</name>
    <dbReference type="NCBI Taxonomy" id="230812"/>
    <lineage>
        <taxon>Eukaryota</taxon>
        <taxon>Fungi</taxon>
        <taxon>Dikarya</taxon>
        <taxon>Basidiomycota</taxon>
        <taxon>Agaricomycotina</taxon>
        <taxon>Agaricomycetes</taxon>
        <taxon>Agaricomycetidae</taxon>
        <taxon>Agaricales</taxon>
        <taxon>Marasmiineae</taxon>
        <taxon>Mycenaceae</taxon>
        <taxon>Mycena</taxon>
    </lineage>
</organism>
<reference evidence="2" key="1">
    <citation type="submission" date="2020-05" db="EMBL/GenBank/DDBJ databases">
        <title>Mycena genomes resolve the evolution of fungal bioluminescence.</title>
        <authorList>
            <person name="Tsai I.J."/>
        </authorList>
    </citation>
    <scope>NUCLEOTIDE SEQUENCE</scope>
    <source>
        <strain evidence="2">160909Yilan</strain>
    </source>
</reference>
<comment type="caution">
    <text evidence="2">The sequence shown here is derived from an EMBL/GenBank/DDBJ whole genome shotgun (WGS) entry which is preliminary data.</text>
</comment>
<dbReference type="OrthoDB" id="9998495at2759"/>
<evidence type="ECO:0000259" key="1">
    <source>
        <dbReference type="Pfam" id="PF02627"/>
    </source>
</evidence>
<dbReference type="PANTHER" id="PTHR34846:SF11">
    <property type="entry name" value="4-CARBOXYMUCONOLACTONE DECARBOXYLASE FAMILY PROTEIN (AFU_ORTHOLOGUE AFUA_6G11590)"/>
    <property type="match status" value="1"/>
</dbReference>